<protein>
    <recommendedName>
        <fullName evidence="6">PNPLA domain-containing protein</fullName>
    </recommendedName>
</protein>
<evidence type="ECO:0000256" key="1">
    <source>
        <dbReference type="ARBA" id="ARBA00022801"/>
    </source>
</evidence>
<proteinExistence type="predicted"/>
<evidence type="ECO:0000256" key="5">
    <source>
        <dbReference type="SAM" id="MobiDB-lite"/>
    </source>
</evidence>
<dbReference type="PROSITE" id="PS51635">
    <property type="entry name" value="PNPLA"/>
    <property type="match status" value="1"/>
</dbReference>
<dbReference type="EMBL" id="CAJPDS010000039">
    <property type="protein sequence ID" value="CAF9925619.1"/>
    <property type="molecule type" value="Genomic_DNA"/>
</dbReference>
<dbReference type="Gene3D" id="3.40.1090.10">
    <property type="entry name" value="Cytosolic phospholipase A2 catalytic domain"/>
    <property type="match status" value="1"/>
</dbReference>
<evidence type="ECO:0000256" key="3">
    <source>
        <dbReference type="ARBA" id="ARBA00023098"/>
    </source>
</evidence>
<feature type="active site" description="Nucleophile" evidence="4">
    <location>
        <position position="226"/>
    </location>
</feature>
<accession>A0A8H3FLL2</accession>
<feature type="active site" description="Proton acceptor" evidence="4">
    <location>
        <position position="423"/>
    </location>
</feature>
<dbReference type="Pfam" id="PF01734">
    <property type="entry name" value="Patatin"/>
    <property type="match status" value="1"/>
</dbReference>
<feature type="compositionally biased region" description="Polar residues" evidence="5">
    <location>
        <begin position="358"/>
        <end position="383"/>
    </location>
</feature>
<evidence type="ECO:0000256" key="2">
    <source>
        <dbReference type="ARBA" id="ARBA00022963"/>
    </source>
</evidence>
<evidence type="ECO:0000313" key="7">
    <source>
        <dbReference type="EMBL" id="CAF9925619.1"/>
    </source>
</evidence>
<dbReference type="GO" id="GO:0019369">
    <property type="term" value="P:arachidonate metabolic process"/>
    <property type="evidence" value="ECO:0007669"/>
    <property type="project" value="TreeGrafter"/>
</dbReference>
<dbReference type="GO" id="GO:0046486">
    <property type="term" value="P:glycerolipid metabolic process"/>
    <property type="evidence" value="ECO:0007669"/>
    <property type="project" value="UniProtKB-ARBA"/>
</dbReference>
<sequence>MSTAAALPRVAESLGSSTAPKALIQDVSLSYPPLAIQFEQFLADLNKLFQVTTELPAATQTHENTSLAKDIDELIRGFQLWANDIAFRTPTREASAAEVLQLLEDTKSPVTLKLQGILQQMLHDIYQATIAVSKNEISPLAAAVQSLWTQYAKLREMVQTIRTAYRSTNEYAGPSPGSVVLCLDGGGIKSYSTLLIIQALMEKIRKHQKLKVHRPRDYFDYIFGSSSGGLIAIMLGRLKMDIDECLKNFETYADEIFGHPRMFNSLTLGSITNRSKYGRRILEKASRRVVKDFGQNPGSREWKINTFAAPQDQCRTGVIASCVNTNSDDAFPYMFRSYDSLPTIDSSYLEPSKKRQSDPNGTIRSRNMTSASAATNDSQASTRSEQHNGGPAVALPIWVVAKATAAAPFFFDPVHIDNNRFLDGGLGCNNPSLEAYNEVCSMHYQPPEYKDTLSASPVSLFVSIGSGLKTPKKQPTGLLKEYRSIIYLLRSIATDTEDRESLVRRLAVHHRFPYFRFNVDKGVGELKLDEWKRPKKGHDSETLRRIRKATREYLDREDIQRDLEDCAQRLISLRRLRL</sequence>
<comment type="caution">
    <text evidence="7">The sequence shown here is derived from an EMBL/GenBank/DDBJ whole genome shotgun (WGS) entry which is preliminary data.</text>
</comment>
<comment type="caution">
    <text evidence="4">Lacks conserved residue(s) required for the propagation of feature annotation.</text>
</comment>
<dbReference type="PANTHER" id="PTHR24185">
    <property type="entry name" value="CALCIUM-INDEPENDENT PHOSPHOLIPASE A2-GAMMA"/>
    <property type="match status" value="1"/>
</dbReference>
<dbReference type="GO" id="GO:0047499">
    <property type="term" value="F:calcium-independent phospholipase A2 activity"/>
    <property type="evidence" value="ECO:0007669"/>
    <property type="project" value="TreeGrafter"/>
</dbReference>
<organism evidence="7 8">
    <name type="scientific">Heterodermia speciosa</name>
    <dbReference type="NCBI Taxonomy" id="116794"/>
    <lineage>
        <taxon>Eukaryota</taxon>
        <taxon>Fungi</taxon>
        <taxon>Dikarya</taxon>
        <taxon>Ascomycota</taxon>
        <taxon>Pezizomycotina</taxon>
        <taxon>Lecanoromycetes</taxon>
        <taxon>OSLEUM clade</taxon>
        <taxon>Lecanoromycetidae</taxon>
        <taxon>Caliciales</taxon>
        <taxon>Physciaceae</taxon>
        <taxon>Heterodermia</taxon>
    </lineage>
</organism>
<gene>
    <name evidence="7" type="ORF">HETSPECPRED_005873</name>
</gene>
<dbReference type="InterPro" id="IPR016035">
    <property type="entry name" value="Acyl_Trfase/lysoPLipase"/>
</dbReference>
<keyword evidence="8" id="KW-1185">Reference proteome</keyword>
<keyword evidence="1 4" id="KW-0378">Hydrolase</keyword>
<dbReference type="GO" id="GO:0016042">
    <property type="term" value="P:lipid catabolic process"/>
    <property type="evidence" value="ECO:0007669"/>
    <property type="project" value="UniProtKB-UniRule"/>
</dbReference>
<dbReference type="GO" id="GO:0016020">
    <property type="term" value="C:membrane"/>
    <property type="evidence" value="ECO:0007669"/>
    <property type="project" value="TreeGrafter"/>
</dbReference>
<keyword evidence="2 4" id="KW-0442">Lipid degradation</keyword>
<feature type="domain" description="PNPLA" evidence="6">
    <location>
        <begin position="181"/>
        <end position="436"/>
    </location>
</feature>
<dbReference type="OrthoDB" id="1658288at2759"/>
<feature type="short sequence motif" description="GXSXG" evidence="4">
    <location>
        <begin position="224"/>
        <end position="228"/>
    </location>
</feature>
<evidence type="ECO:0000259" key="6">
    <source>
        <dbReference type="PROSITE" id="PS51635"/>
    </source>
</evidence>
<feature type="short sequence motif" description="DGA/G" evidence="4">
    <location>
        <begin position="423"/>
        <end position="425"/>
    </location>
</feature>
<reference evidence="7" key="1">
    <citation type="submission" date="2021-03" db="EMBL/GenBank/DDBJ databases">
        <authorList>
            <person name="Tagirdzhanova G."/>
        </authorList>
    </citation>
    <scope>NUCLEOTIDE SEQUENCE</scope>
</reference>
<name>A0A8H3FLL2_9LECA</name>
<dbReference type="InterPro" id="IPR002641">
    <property type="entry name" value="PNPLA_dom"/>
</dbReference>
<keyword evidence="3 4" id="KW-0443">Lipid metabolism</keyword>
<evidence type="ECO:0000313" key="8">
    <source>
        <dbReference type="Proteomes" id="UP000664521"/>
    </source>
</evidence>
<feature type="region of interest" description="Disordered" evidence="5">
    <location>
        <begin position="346"/>
        <end position="388"/>
    </location>
</feature>
<dbReference type="Proteomes" id="UP000664521">
    <property type="component" value="Unassembled WGS sequence"/>
</dbReference>
<dbReference type="AlphaFoldDB" id="A0A8H3FLL2"/>
<dbReference type="SUPFAM" id="SSF52151">
    <property type="entry name" value="FabD/lysophospholipase-like"/>
    <property type="match status" value="1"/>
</dbReference>
<evidence type="ECO:0000256" key="4">
    <source>
        <dbReference type="PROSITE-ProRule" id="PRU01161"/>
    </source>
</evidence>
<dbReference type="PANTHER" id="PTHR24185:SF1">
    <property type="entry name" value="CALCIUM-INDEPENDENT PHOSPHOLIPASE A2-GAMMA"/>
    <property type="match status" value="1"/>
</dbReference>